<dbReference type="PRINTS" id="PR01035">
    <property type="entry name" value="TCRTETA"/>
</dbReference>
<evidence type="ECO:0000256" key="6">
    <source>
        <dbReference type="SAM" id="MobiDB-lite"/>
    </source>
</evidence>
<gene>
    <name evidence="8" type="ORF">EJ03DRAFT_387168</name>
</gene>
<feature type="transmembrane region" description="Helical" evidence="7">
    <location>
        <begin position="477"/>
        <end position="505"/>
    </location>
</feature>
<accession>A0A6G1LKA8</accession>
<reference evidence="8" key="1">
    <citation type="journal article" date="2020" name="Stud. Mycol.">
        <title>101 Dothideomycetes genomes: a test case for predicting lifestyles and emergence of pathogens.</title>
        <authorList>
            <person name="Haridas S."/>
            <person name="Albert R."/>
            <person name="Binder M."/>
            <person name="Bloem J."/>
            <person name="Labutti K."/>
            <person name="Salamov A."/>
            <person name="Andreopoulos B."/>
            <person name="Baker S."/>
            <person name="Barry K."/>
            <person name="Bills G."/>
            <person name="Bluhm B."/>
            <person name="Cannon C."/>
            <person name="Castanera R."/>
            <person name="Culley D."/>
            <person name="Daum C."/>
            <person name="Ezra D."/>
            <person name="Gonzalez J."/>
            <person name="Henrissat B."/>
            <person name="Kuo A."/>
            <person name="Liang C."/>
            <person name="Lipzen A."/>
            <person name="Lutzoni F."/>
            <person name="Magnuson J."/>
            <person name="Mondo S."/>
            <person name="Nolan M."/>
            <person name="Ohm R."/>
            <person name="Pangilinan J."/>
            <person name="Park H.-J."/>
            <person name="Ramirez L."/>
            <person name="Alfaro M."/>
            <person name="Sun H."/>
            <person name="Tritt A."/>
            <person name="Yoshinaga Y."/>
            <person name="Zwiers L.-H."/>
            <person name="Turgeon B."/>
            <person name="Goodwin S."/>
            <person name="Spatafora J."/>
            <person name="Crous P."/>
            <person name="Grigoriev I."/>
        </authorList>
    </citation>
    <scope>NUCLEOTIDE SEQUENCE</scope>
    <source>
        <strain evidence="8">CBS 116005</strain>
    </source>
</reference>
<feature type="region of interest" description="Disordered" evidence="6">
    <location>
        <begin position="1"/>
        <end position="25"/>
    </location>
</feature>
<dbReference type="SUPFAM" id="SSF103473">
    <property type="entry name" value="MFS general substrate transporter"/>
    <property type="match status" value="1"/>
</dbReference>
<evidence type="ECO:0000256" key="1">
    <source>
        <dbReference type="ARBA" id="ARBA00004141"/>
    </source>
</evidence>
<feature type="transmembrane region" description="Helical" evidence="7">
    <location>
        <begin position="443"/>
        <end position="465"/>
    </location>
</feature>
<feature type="transmembrane region" description="Helical" evidence="7">
    <location>
        <begin position="167"/>
        <end position="190"/>
    </location>
</feature>
<dbReference type="Gene3D" id="1.20.1250.20">
    <property type="entry name" value="MFS general substrate transporter like domains"/>
    <property type="match status" value="1"/>
</dbReference>
<dbReference type="GO" id="GO:0022857">
    <property type="term" value="F:transmembrane transporter activity"/>
    <property type="evidence" value="ECO:0007669"/>
    <property type="project" value="InterPro"/>
</dbReference>
<feature type="transmembrane region" description="Helical" evidence="7">
    <location>
        <begin position="329"/>
        <end position="353"/>
    </location>
</feature>
<protein>
    <submittedName>
        <fullName evidence="8">MFS general substrate transporter</fullName>
    </submittedName>
</protein>
<evidence type="ECO:0000313" key="8">
    <source>
        <dbReference type="EMBL" id="KAF2773296.1"/>
    </source>
</evidence>
<dbReference type="PANTHER" id="PTHR23504:SF16">
    <property type="entry name" value="TRANSPORTER, PUTATIVE (AFU_ORTHOLOGUE AFUA_1G13970)-RELATED"/>
    <property type="match status" value="1"/>
</dbReference>
<evidence type="ECO:0000256" key="4">
    <source>
        <dbReference type="ARBA" id="ARBA00022989"/>
    </source>
</evidence>
<dbReference type="Pfam" id="PF07690">
    <property type="entry name" value="MFS_1"/>
    <property type="match status" value="1"/>
</dbReference>
<feature type="transmembrane region" description="Helical" evidence="7">
    <location>
        <begin position="37"/>
        <end position="59"/>
    </location>
</feature>
<dbReference type="GO" id="GO:0016020">
    <property type="term" value="C:membrane"/>
    <property type="evidence" value="ECO:0007669"/>
    <property type="project" value="UniProtKB-SubCell"/>
</dbReference>
<evidence type="ECO:0000256" key="7">
    <source>
        <dbReference type="SAM" id="Phobius"/>
    </source>
</evidence>
<feature type="transmembrane region" description="Helical" evidence="7">
    <location>
        <begin position="552"/>
        <end position="571"/>
    </location>
</feature>
<feature type="transmembrane region" description="Helical" evidence="7">
    <location>
        <begin position="134"/>
        <end position="155"/>
    </location>
</feature>
<name>A0A6G1LKA8_9PEZI</name>
<dbReference type="Proteomes" id="UP000799436">
    <property type="component" value="Unassembled WGS sequence"/>
</dbReference>
<feature type="transmembrane region" description="Helical" evidence="7">
    <location>
        <begin position="220"/>
        <end position="242"/>
    </location>
</feature>
<dbReference type="PANTHER" id="PTHR23504">
    <property type="entry name" value="MAJOR FACILITATOR SUPERFAMILY DOMAIN-CONTAINING PROTEIN 10"/>
    <property type="match status" value="1"/>
</dbReference>
<evidence type="ECO:0000256" key="5">
    <source>
        <dbReference type="ARBA" id="ARBA00023136"/>
    </source>
</evidence>
<keyword evidence="9" id="KW-1185">Reference proteome</keyword>
<sequence length="601" mass="65193">MAHSRQASTHHLRNRHGSESVPPPKPTWLNLPNKFQLAILALSRFVDFFQMAALQTYMVHQLKSFDPELPDQVIAHQSGVLQGAFTAAQIVTSILWGRAADQPQIGRKTVLNIGLVGTGIGCIGVGFSKTYGQAVFWRFVSGAINGTVGSARTMVAEITPKPWHARAFLLLPAAFNFANMLGPMLSGALVDPTVNLAHYFGPGGTFGGSTGVAWMEKNPYAAANLISTVLLFSEALLVTFFLEETLKGKEPFQWETLNPIRLAQSAYEHAIRARNRGYQLVHETQRQGLLNGQERSSVEMDRLASSGGKAGESRPVQRLPFRRIWTSNVLWTLLSIAIFDFHMGAFNNLWILFLATPREFIPGVSDAAAQSVPQPAAAPKDEQLAVRRDLEGLVTRGVFKFAQGLAFPPPTIGFAMAIIGFIGIALQFLLYPTANAKWGQMRCFRASLFLFPAAYYLAPFIALLPSATSPPEPASGFYVWAGIGFVVLLQVAARTFALPASIMLLNNSSPHPSVLGTIHGVGNACSATFRTLGPILAGYWFGLWTERGIVGMAWWIVASVAALGCVASYWVRNGTGHEIVLPGEEQEEKEAQTAGGSGNGR</sequence>
<keyword evidence="5 7" id="KW-0472">Membrane</keyword>
<dbReference type="AlphaFoldDB" id="A0A6G1LKA8"/>
<proteinExistence type="predicted"/>
<evidence type="ECO:0000256" key="3">
    <source>
        <dbReference type="ARBA" id="ARBA00022692"/>
    </source>
</evidence>
<dbReference type="InterPro" id="IPR011701">
    <property type="entry name" value="MFS"/>
</dbReference>
<dbReference type="EMBL" id="ML995811">
    <property type="protein sequence ID" value="KAF2773296.1"/>
    <property type="molecule type" value="Genomic_DNA"/>
</dbReference>
<dbReference type="InterPro" id="IPR036259">
    <property type="entry name" value="MFS_trans_sf"/>
</dbReference>
<feature type="transmembrane region" description="Helical" evidence="7">
    <location>
        <begin position="412"/>
        <end position="431"/>
    </location>
</feature>
<dbReference type="OrthoDB" id="10262656at2759"/>
<dbReference type="InterPro" id="IPR001958">
    <property type="entry name" value="Tet-R_TetA/multi-R_MdtG-like"/>
</dbReference>
<keyword evidence="3 7" id="KW-0812">Transmembrane</keyword>
<evidence type="ECO:0000256" key="2">
    <source>
        <dbReference type="ARBA" id="ARBA00022448"/>
    </source>
</evidence>
<feature type="transmembrane region" description="Helical" evidence="7">
    <location>
        <begin position="109"/>
        <end position="128"/>
    </location>
</feature>
<organism evidence="8 9">
    <name type="scientific">Teratosphaeria nubilosa</name>
    <dbReference type="NCBI Taxonomy" id="161662"/>
    <lineage>
        <taxon>Eukaryota</taxon>
        <taxon>Fungi</taxon>
        <taxon>Dikarya</taxon>
        <taxon>Ascomycota</taxon>
        <taxon>Pezizomycotina</taxon>
        <taxon>Dothideomycetes</taxon>
        <taxon>Dothideomycetidae</taxon>
        <taxon>Mycosphaerellales</taxon>
        <taxon>Teratosphaeriaceae</taxon>
        <taxon>Teratosphaeria</taxon>
    </lineage>
</organism>
<evidence type="ECO:0000313" key="9">
    <source>
        <dbReference type="Proteomes" id="UP000799436"/>
    </source>
</evidence>
<keyword evidence="4 7" id="KW-1133">Transmembrane helix</keyword>
<comment type="subcellular location">
    <subcellularLocation>
        <location evidence="1">Membrane</location>
        <topology evidence="1">Multi-pass membrane protein</topology>
    </subcellularLocation>
</comment>
<feature type="transmembrane region" description="Helical" evidence="7">
    <location>
        <begin position="79"/>
        <end position="97"/>
    </location>
</feature>
<keyword evidence="2" id="KW-0813">Transport</keyword>